<keyword evidence="4 9" id="KW-0812">Transmembrane</keyword>
<evidence type="ECO:0000256" key="2">
    <source>
        <dbReference type="ARBA" id="ARBA00006375"/>
    </source>
</evidence>
<dbReference type="FunCoup" id="E4XE36">
    <property type="interactions" value="203"/>
</dbReference>
<keyword evidence="14" id="KW-1185">Reference proteome</keyword>
<dbReference type="GO" id="GO:0015227">
    <property type="term" value="F:O-acyl-L-carnitine transmembrane transporter activity"/>
    <property type="evidence" value="ECO:0007669"/>
    <property type="project" value="TreeGrafter"/>
</dbReference>
<keyword evidence="5" id="KW-0677">Repeat</keyword>
<gene>
    <name evidence="12" type="ORF">GSOID_T00008438001</name>
    <name evidence="11" type="ORF">GSOID_T00016265001</name>
    <name evidence="13" type="ORF">GSOID_T00022309001</name>
</gene>
<evidence type="ECO:0000313" key="13">
    <source>
        <dbReference type="EMBL" id="CBY40316.1"/>
    </source>
</evidence>
<feature type="repeat" description="Solcar" evidence="9">
    <location>
        <begin position="95"/>
        <end position="179"/>
    </location>
</feature>
<keyword evidence="3 10" id="KW-0813">Transport</keyword>
<name>E4XE36_OIKDI</name>
<sequence>MSDPVKSFISGGAGGMAAVVVGQPFDMVKVQLQNSNKYKGSLDCAKDMIRTQGVRSLYRGLAAPMTGVTPIFALSFAGNAAGCNMVRSITGHEKLSYGELFCGGMLAGVYSTVIMAPGERIKCLLQTQPGKYKGMGDCAKKLYADGGIRNLYRGTILTLARDVPASGCYFGMYAYIKDQLSPEGQEMSISSILVAGGLAGMANWAVGIPPDTLKTRFQTDVTGKYNGIKDVYSEVVAQGGFKQMFRGFGVVMLRAFPANASCFLAMEMTKSGLDKLW</sequence>
<keyword evidence="7" id="KW-0496">Mitochondrion</keyword>
<dbReference type="Gene3D" id="1.50.40.10">
    <property type="entry name" value="Mitochondrial carrier domain"/>
    <property type="match status" value="2"/>
</dbReference>
<evidence type="ECO:0000256" key="3">
    <source>
        <dbReference type="ARBA" id="ARBA00022448"/>
    </source>
</evidence>
<feature type="repeat" description="Solcar" evidence="9">
    <location>
        <begin position="2"/>
        <end position="85"/>
    </location>
</feature>
<keyword evidence="8 9" id="KW-0472">Membrane</keyword>
<dbReference type="GO" id="GO:1902603">
    <property type="term" value="P:carnitine transmembrane transport"/>
    <property type="evidence" value="ECO:0007669"/>
    <property type="project" value="TreeGrafter"/>
</dbReference>
<dbReference type="Proteomes" id="UP000011014">
    <property type="component" value="Unassembled WGS sequence"/>
</dbReference>
<dbReference type="EMBL" id="FN655869">
    <property type="protein sequence ID" value="CBY40316.1"/>
    <property type="molecule type" value="Genomic_DNA"/>
</dbReference>
<organism evidence="12">
    <name type="scientific">Oikopleura dioica</name>
    <name type="common">Tunicate</name>
    <dbReference type="NCBI Taxonomy" id="34765"/>
    <lineage>
        <taxon>Eukaryota</taxon>
        <taxon>Metazoa</taxon>
        <taxon>Chordata</taxon>
        <taxon>Tunicata</taxon>
        <taxon>Appendicularia</taxon>
        <taxon>Copelata</taxon>
        <taxon>Oikopleuridae</taxon>
        <taxon>Oikopleura</taxon>
    </lineage>
</organism>
<dbReference type="Pfam" id="PF00153">
    <property type="entry name" value="Mito_carr"/>
    <property type="match status" value="3"/>
</dbReference>
<evidence type="ECO:0000256" key="10">
    <source>
        <dbReference type="RuleBase" id="RU000488"/>
    </source>
</evidence>
<feature type="repeat" description="Solcar" evidence="9">
    <location>
        <begin position="187"/>
        <end position="272"/>
    </location>
</feature>
<keyword evidence="6" id="KW-1133">Transmembrane helix</keyword>
<dbReference type="EMBL" id="FN653040">
    <property type="protein sequence ID" value="CBY19426.1"/>
    <property type="molecule type" value="Genomic_DNA"/>
</dbReference>
<dbReference type="SUPFAM" id="SSF103506">
    <property type="entry name" value="Mitochondrial carrier"/>
    <property type="match status" value="1"/>
</dbReference>
<dbReference type="OrthoDB" id="14252at2759"/>
<protein>
    <submittedName>
        <fullName evidence="12">Uncharacterized protein</fullName>
    </submittedName>
</protein>
<dbReference type="AlphaFoldDB" id="E4XE36"/>
<evidence type="ECO:0000256" key="9">
    <source>
        <dbReference type="PROSITE-ProRule" id="PRU00282"/>
    </source>
</evidence>
<dbReference type="PANTHER" id="PTHR45624:SF4">
    <property type="entry name" value="CONGESTED-LIKE TRACHEA PROTEIN-RELATED"/>
    <property type="match status" value="1"/>
</dbReference>
<dbReference type="PROSITE" id="PS50920">
    <property type="entry name" value="SOLCAR"/>
    <property type="match status" value="3"/>
</dbReference>
<evidence type="ECO:0000313" key="11">
    <source>
        <dbReference type="EMBL" id="CBY15968.1"/>
    </source>
</evidence>
<dbReference type="InterPro" id="IPR023395">
    <property type="entry name" value="MCP_dom_sf"/>
</dbReference>
<evidence type="ECO:0000256" key="5">
    <source>
        <dbReference type="ARBA" id="ARBA00022737"/>
    </source>
</evidence>
<proteinExistence type="inferred from homology"/>
<dbReference type="InterPro" id="IPR018108">
    <property type="entry name" value="MCP_transmembrane"/>
</dbReference>
<dbReference type="PANTHER" id="PTHR45624">
    <property type="entry name" value="MITOCHONDRIAL BASIC AMINO ACIDS TRANSPORTER-RELATED"/>
    <property type="match status" value="1"/>
</dbReference>
<reference evidence="12" key="1">
    <citation type="journal article" date="2010" name="Science">
        <title>Plasticity of animal genome architecture unmasked by rapid evolution of a pelagic tunicate.</title>
        <authorList>
            <person name="Denoeud F."/>
            <person name="Henriet S."/>
            <person name="Mungpakdee S."/>
            <person name="Aury J.M."/>
            <person name="Da Silva C."/>
            <person name="Brinkmann H."/>
            <person name="Mikhaleva J."/>
            <person name="Olsen L.C."/>
            <person name="Jubin C."/>
            <person name="Canestro C."/>
            <person name="Bouquet J.M."/>
            <person name="Danks G."/>
            <person name="Poulain J."/>
            <person name="Campsteijn C."/>
            <person name="Adamski M."/>
            <person name="Cross I."/>
            <person name="Yadetie F."/>
            <person name="Muffato M."/>
            <person name="Louis A."/>
            <person name="Butcher S."/>
            <person name="Tsagkogeorga G."/>
            <person name="Konrad A."/>
            <person name="Singh S."/>
            <person name="Jensen M.F."/>
            <person name="Cong E.H."/>
            <person name="Eikeseth-Otteraa H."/>
            <person name="Noel B."/>
            <person name="Anthouard V."/>
            <person name="Porcel B.M."/>
            <person name="Kachouri-Lafond R."/>
            <person name="Nishino A."/>
            <person name="Ugolini M."/>
            <person name="Chourrout P."/>
            <person name="Nishida H."/>
            <person name="Aasland R."/>
            <person name="Huzurbazar S."/>
            <person name="Westhof E."/>
            <person name="Delsuc F."/>
            <person name="Lehrach H."/>
            <person name="Reinhardt R."/>
            <person name="Weissenbach J."/>
            <person name="Roy S.W."/>
            <person name="Artiguenave F."/>
            <person name="Postlethwait J.H."/>
            <person name="Manak J.R."/>
            <person name="Thompson E.M."/>
            <person name="Jaillon O."/>
            <person name="Du Pasquier L."/>
            <person name="Boudinot P."/>
            <person name="Liberles D.A."/>
            <person name="Volff J.N."/>
            <person name="Philippe H."/>
            <person name="Lenhard B."/>
            <person name="Roest Crollius H."/>
            <person name="Wincker P."/>
            <person name="Chourrout D."/>
        </authorList>
    </citation>
    <scope>NUCLEOTIDE SEQUENCE [LARGE SCALE GENOMIC DNA]</scope>
</reference>
<dbReference type="GO" id="GO:0031966">
    <property type="term" value="C:mitochondrial membrane"/>
    <property type="evidence" value="ECO:0007669"/>
    <property type="project" value="UniProtKB-SubCell"/>
</dbReference>
<dbReference type="InParanoid" id="E4XE36"/>
<evidence type="ECO:0000313" key="14">
    <source>
        <dbReference type="Proteomes" id="UP000001307"/>
    </source>
</evidence>
<dbReference type="InterPro" id="IPR002067">
    <property type="entry name" value="MCP"/>
</dbReference>
<dbReference type="EMBL" id="FN653776">
    <property type="protein sequence ID" value="CBY15968.1"/>
    <property type="molecule type" value="Genomic_DNA"/>
</dbReference>
<evidence type="ECO:0000313" key="12">
    <source>
        <dbReference type="EMBL" id="CBY19426.1"/>
    </source>
</evidence>
<dbReference type="PRINTS" id="PR00926">
    <property type="entry name" value="MITOCARRIER"/>
</dbReference>
<dbReference type="GO" id="GO:0006839">
    <property type="term" value="P:mitochondrial transport"/>
    <property type="evidence" value="ECO:0007669"/>
    <property type="project" value="TreeGrafter"/>
</dbReference>
<dbReference type="InterPro" id="IPR050567">
    <property type="entry name" value="Mitochondrial_Carrier"/>
</dbReference>
<comment type="similarity">
    <text evidence="2 10">Belongs to the mitochondrial carrier (TC 2.A.29) family.</text>
</comment>
<dbReference type="Proteomes" id="UP000001307">
    <property type="component" value="Unassembled WGS sequence"/>
</dbReference>
<evidence type="ECO:0000256" key="6">
    <source>
        <dbReference type="ARBA" id="ARBA00022989"/>
    </source>
</evidence>
<evidence type="ECO:0000256" key="1">
    <source>
        <dbReference type="ARBA" id="ARBA00004225"/>
    </source>
</evidence>
<evidence type="ECO:0000256" key="7">
    <source>
        <dbReference type="ARBA" id="ARBA00023128"/>
    </source>
</evidence>
<accession>E4XE36</accession>
<evidence type="ECO:0000256" key="4">
    <source>
        <dbReference type="ARBA" id="ARBA00022692"/>
    </source>
</evidence>
<comment type="subcellular location">
    <subcellularLocation>
        <location evidence="1">Mitochondrion membrane</location>
        <topology evidence="1">Multi-pass membrane protein</topology>
    </subcellularLocation>
</comment>
<evidence type="ECO:0000256" key="8">
    <source>
        <dbReference type="ARBA" id="ARBA00023136"/>
    </source>
</evidence>